<reference evidence="2 3" key="1">
    <citation type="journal article" date="2019" name="Sci. Rep.">
        <title>Orb-weaving spider Araneus ventricosus genome elucidates the spidroin gene catalogue.</title>
        <authorList>
            <person name="Kono N."/>
            <person name="Nakamura H."/>
            <person name="Ohtoshi R."/>
            <person name="Moran D.A.P."/>
            <person name="Shinohara A."/>
            <person name="Yoshida Y."/>
            <person name="Fujiwara M."/>
            <person name="Mori M."/>
            <person name="Tomita M."/>
            <person name="Arakawa K."/>
        </authorList>
    </citation>
    <scope>NUCLEOTIDE SEQUENCE [LARGE SCALE GENOMIC DNA]</scope>
</reference>
<accession>A0A4Y2X420</accession>
<comment type="caution">
    <text evidence="2">The sequence shown here is derived from an EMBL/GenBank/DDBJ whole genome shotgun (WGS) entry which is preliminary data.</text>
</comment>
<sequence>MNLFDGQMDEENILKSSVSLHARATSDMFILMDDKARYHRSRLVGTWLLEQGIERLGVAYMSTRHESNGACIEHSMETVCSSARFPFITPELEIARLEKWERVLQNLHENFINSRQT</sequence>
<dbReference type="EMBL" id="BGPR01070491">
    <property type="protein sequence ID" value="GBO43928.1"/>
    <property type="molecule type" value="Genomic_DNA"/>
</dbReference>
<evidence type="ECO:0008006" key="4">
    <source>
        <dbReference type="Google" id="ProtNLM"/>
    </source>
</evidence>
<name>A0A4Y2X420_ARAVE</name>
<dbReference type="EMBL" id="BGPR01070449">
    <property type="protein sequence ID" value="GBO43885.1"/>
    <property type="molecule type" value="Genomic_DNA"/>
</dbReference>
<gene>
    <name evidence="2" type="ORF">AVEN_130279_1</name>
    <name evidence="1" type="ORF">AVEN_60770_1</name>
</gene>
<dbReference type="Proteomes" id="UP000499080">
    <property type="component" value="Unassembled WGS sequence"/>
</dbReference>
<evidence type="ECO:0000313" key="3">
    <source>
        <dbReference type="Proteomes" id="UP000499080"/>
    </source>
</evidence>
<evidence type="ECO:0000313" key="1">
    <source>
        <dbReference type="EMBL" id="GBO43885.1"/>
    </source>
</evidence>
<dbReference type="AlphaFoldDB" id="A0A4Y2X420"/>
<organism evidence="2 3">
    <name type="scientific">Araneus ventricosus</name>
    <name type="common">Orbweaver spider</name>
    <name type="synonym">Epeira ventricosa</name>
    <dbReference type="NCBI Taxonomy" id="182803"/>
    <lineage>
        <taxon>Eukaryota</taxon>
        <taxon>Metazoa</taxon>
        <taxon>Ecdysozoa</taxon>
        <taxon>Arthropoda</taxon>
        <taxon>Chelicerata</taxon>
        <taxon>Arachnida</taxon>
        <taxon>Araneae</taxon>
        <taxon>Araneomorphae</taxon>
        <taxon>Entelegynae</taxon>
        <taxon>Araneoidea</taxon>
        <taxon>Araneidae</taxon>
        <taxon>Araneus</taxon>
    </lineage>
</organism>
<proteinExistence type="predicted"/>
<protein>
    <recommendedName>
        <fullName evidence="4">Tc1-like transposase DDE domain-containing protein</fullName>
    </recommendedName>
</protein>
<keyword evidence="3" id="KW-1185">Reference proteome</keyword>
<evidence type="ECO:0000313" key="2">
    <source>
        <dbReference type="EMBL" id="GBO43928.1"/>
    </source>
</evidence>